<dbReference type="RefSeq" id="WP_284825568.1">
    <property type="nucleotide sequence ID" value="NZ_JASOOY020000011.1"/>
</dbReference>
<protein>
    <submittedName>
        <fullName evidence="3">Rv2175c family DNA-binding protein</fullName>
    </submittedName>
</protein>
<dbReference type="AlphaFoldDB" id="A0AAW9SU80"/>
<dbReference type="Pfam" id="PF18367">
    <property type="entry name" value="Rv2175c_C"/>
    <property type="match status" value="1"/>
</dbReference>
<evidence type="ECO:0000313" key="3">
    <source>
        <dbReference type="EMBL" id="MEO3716529.1"/>
    </source>
</evidence>
<dbReference type="InterPro" id="IPR048576">
    <property type="entry name" value="Rv2175c_wHTH"/>
</dbReference>
<reference evidence="3" key="1">
    <citation type="submission" date="2023-05" db="EMBL/GenBank/DDBJ databases">
        <authorList>
            <person name="Du J."/>
        </authorList>
    </citation>
    <scope>NUCLEOTIDE SEQUENCE</scope>
    <source>
        <strain evidence="3">UMB1064</strain>
    </source>
</reference>
<dbReference type="Pfam" id="PF21531">
    <property type="entry name" value="Rv2175c_wHTH"/>
    <property type="match status" value="1"/>
</dbReference>
<dbReference type="GO" id="GO:0003677">
    <property type="term" value="F:DNA binding"/>
    <property type="evidence" value="ECO:0007669"/>
    <property type="project" value="UniProtKB-KW"/>
</dbReference>
<dbReference type="Proteomes" id="UP001223646">
    <property type="component" value="Unassembled WGS sequence"/>
</dbReference>
<proteinExistence type="predicted"/>
<evidence type="ECO:0000259" key="1">
    <source>
        <dbReference type="Pfam" id="PF18367"/>
    </source>
</evidence>
<sequence>MTSVRKIPTCHDVLSADEPTLALPDAADLIGVAVTRIHALLQEGRLIAVNRDGVPQIPARFFEGDEVARFVPGALALLADGGYTREESLEWLFSEDDSLPGRPVDALHGHLAREVMRRAQAMAL</sequence>
<gene>
    <name evidence="3" type="ORF">QP460_002845</name>
</gene>
<reference evidence="3" key="2">
    <citation type="submission" date="2024-05" db="EMBL/GenBank/DDBJ databases">
        <authorList>
            <person name="Wolfe A."/>
        </authorList>
    </citation>
    <scope>NUCLEOTIDE SEQUENCE</scope>
    <source>
        <strain evidence="3">UMB1064</strain>
    </source>
</reference>
<dbReference type="InterPro" id="IPR041098">
    <property type="entry name" value="Rv2175c_C"/>
</dbReference>
<keyword evidence="3" id="KW-0238">DNA-binding</keyword>
<evidence type="ECO:0000313" key="4">
    <source>
        <dbReference type="Proteomes" id="UP001223646"/>
    </source>
</evidence>
<feature type="domain" description="DNA-binding protein Rv2175c wHTH" evidence="2">
    <location>
        <begin position="6"/>
        <end position="62"/>
    </location>
</feature>
<dbReference type="EMBL" id="JASOOY020000011">
    <property type="protein sequence ID" value="MEO3716529.1"/>
    <property type="molecule type" value="Genomic_DNA"/>
</dbReference>
<evidence type="ECO:0000259" key="2">
    <source>
        <dbReference type="Pfam" id="PF21531"/>
    </source>
</evidence>
<feature type="domain" description="Rv2175c C-terminal" evidence="1">
    <location>
        <begin position="71"/>
        <end position="123"/>
    </location>
</feature>
<name>A0AAW9SU80_CORAY</name>
<comment type="caution">
    <text evidence="3">The sequence shown here is derived from an EMBL/GenBank/DDBJ whole genome shotgun (WGS) entry which is preliminary data.</text>
</comment>
<organism evidence="3 4">
    <name type="scientific">Corynebacterium amycolatum</name>
    <dbReference type="NCBI Taxonomy" id="43765"/>
    <lineage>
        <taxon>Bacteria</taxon>
        <taxon>Bacillati</taxon>
        <taxon>Actinomycetota</taxon>
        <taxon>Actinomycetes</taxon>
        <taxon>Mycobacteriales</taxon>
        <taxon>Corynebacteriaceae</taxon>
        <taxon>Corynebacterium</taxon>
    </lineage>
</organism>
<accession>A0AAW9SU80</accession>